<comment type="caution">
    <text evidence="1">The sequence shown here is derived from an EMBL/GenBank/DDBJ whole genome shotgun (WGS) entry which is preliminary data.</text>
</comment>
<dbReference type="Proteomes" id="UP000016491">
    <property type="component" value="Unassembled WGS sequence"/>
</dbReference>
<accession>A0ABC9U1Q1</accession>
<gene>
    <name evidence="1" type="ORF">CLOSYM_00825</name>
</gene>
<organism evidence="1 2">
    <name type="scientific">[Clostridium] symbiosum ATCC 14940</name>
    <dbReference type="NCBI Taxonomy" id="411472"/>
    <lineage>
        <taxon>Bacteria</taxon>
        <taxon>Bacillati</taxon>
        <taxon>Bacillota</taxon>
        <taxon>Clostridia</taxon>
        <taxon>Lachnospirales</taxon>
        <taxon>Lachnospiraceae</taxon>
        <taxon>Otoolea</taxon>
    </lineage>
</organism>
<reference evidence="1 2" key="1">
    <citation type="submission" date="2013-07" db="EMBL/GenBank/DDBJ databases">
        <authorList>
            <person name="Weinstock G."/>
            <person name="Sodergren E."/>
            <person name="Wylie T."/>
            <person name="Fulton L."/>
            <person name="Fulton R."/>
            <person name="Fronick C."/>
            <person name="O'Laughlin M."/>
            <person name="Godfrey J."/>
            <person name="Miner T."/>
            <person name="Herter B."/>
            <person name="Appelbaum E."/>
            <person name="Cordes M."/>
            <person name="Lek S."/>
            <person name="Wollam A."/>
            <person name="Pepin K.H."/>
            <person name="Palsikar V.B."/>
            <person name="Mitreva M."/>
            <person name="Wilson R.K."/>
        </authorList>
    </citation>
    <scope>NUCLEOTIDE SEQUENCE [LARGE SCALE GENOMIC DNA]</scope>
    <source>
        <strain evidence="1 2">ATCC 14940</strain>
    </source>
</reference>
<protein>
    <submittedName>
        <fullName evidence="1">Uncharacterized protein</fullName>
    </submittedName>
</protein>
<evidence type="ECO:0000313" key="2">
    <source>
        <dbReference type="Proteomes" id="UP000016491"/>
    </source>
</evidence>
<evidence type="ECO:0000313" key="1">
    <source>
        <dbReference type="EMBL" id="ERI79541.1"/>
    </source>
</evidence>
<dbReference type="AlphaFoldDB" id="A0ABC9U1Q1"/>
<dbReference type="EMBL" id="AWSU01000070">
    <property type="protein sequence ID" value="ERI79541.1"/>
    <property type="molecule type" value="Genomic_DNA"/>
</dbReference>
<name>A0ABC9U1Q1_CLOSY</name>
<sequence>MMKKSNLDKAFALCFCAVPAECYVIRVFFFEYTGVCRQI</sequence>
<proteinExistence type="predicted"/>